<evidence type="ECO:0000313" key="11">
    <source>
        <dbReference type="EMBL" id="BBO23102.1"/>
    </source>
</evidence>
<keyword evidence="6 8" id="KW-1133">Transmembrane helix</keyword>
<feature type="transmembrane region" description="Helical" evidence="8">
    <location>
        <begin position="23"/>
        <end position="44"/>
    </location>
</feature>
<sequence length="646" mass="70489">MPGFFRKLDPRVTGELKAQKKPITWGLLCVLATSLLTSAMIPLVQQSIAAIVDTTPASASRELGSTPLPGLGSQPKLTDQQAEAMARELGVEKARVEEAVRRAADSQTDFSLPARESALERLGVLCLLIVALFLTKYWFTRGQAYFLTHAASDLSANLRKRIFEKLQRLPLSYFHAKRSGSIQSVLTNDVLVFQNSVQIVRDTLDGPVKAVSAFAMIVWIQWQLALISLGVLPIMAYVIYRNGRRMKAAQAQVQENLAELSAFSNEAVLGIKVVKAFSAEDRVAGAFNERIRDTLKSQLRAARRFASLRPMVELIGASALALVIYICGHLAFRGAVHVADIAAIIFALDVVNQGFRSIGNVNNTYNQVQAATDRIYREVLDVPEEHEPEGAQSLPEPTRGQVTFERVSFSYPGGEPVLKDVSFEIPAGESLALVGASGAGKSTIADLLLRFYDPSEGHVKVDGVDVQTLSRSWLRSQMAVVPQHTFLFAGSIAANIRLGKSNATDEEVRRAAKEAHVTPFVDPLPKGFEETVGERGVRLSGGEIQRIAIARALVRQPKVLILDEATSNLDSESERAVQSALQDVMHGRTTLIIAHRLSTAARADRILVLRKGEVVEQGSHSELLSQGGVYASMYRTYSSGVIDEPL</sequence>
<proteinExistence type="predicted"/>
<evidence type="ECO:0000256" key="2">
    <source>
        <dbReference type="ARBA" id="ARBA00022448"/>
    </source>
</evidence>
<keyword evidence="2" id="KW-0813">Transport</keyword>
<dbReference type="InterPro" id="IPR011527">
    <property type="entry name" value="ABC1_TM_dom"/>
</dbReference>
<dbReference type="InterPro" id="IPR027417">
    <property type="entry name" value="P-loop_NTPase"/>
</dbReference>
<dbReference type="PANTHER" id="PTHR24221">
    <property type="entry name" value="ATP-BINDING CASSETTE SUB-FAMILY B"/>
    <property type="match status" value="1"/>
</dbReference>
<dbReference type="InterPro" id="IPR039421">
    <property type="entry name" value="Type_1_exporter"/>
</dbReference>
<accession>A0A809RTN0</accession>
<evidence type="ECO:0000259" key="9">
    <source>
        <dbReference type="PROSITE" id="PS50893"/>
    </source>
</evidence>
<dbReference type="EMBL" id="AP021858">
    <property type="protein sequence ID" value="BBO23102.1"/>
    <property type="molecule type" value="Genomic_DNA"/>
</dbReference>
<evidence type="ECO:0000256" key="4">
    <source>
        <dbReference type="ARBA" id="ARBA00022741"/>
    </source>
</evidence>
<dbReference type="GO" id="GO:0005886">
    <property type="term" value="C:plasma membrane"/>
    <property type="evidence" value="ECO:0007669"/>
    <property type="project" value="UniProtKB-SubCell"/>
</dbReference>
<dbReference type="Gene3D" id="1.20.1560.10">
    <property type="entry name" value="ABC transporter type 1, transmembrane domain"/>
    <property type="match status" value="1"/>
</dbReference>
<dbReference type="InterPro" id="IPR003593">
    <property type="entry name" value="AAA+_ATPase"/>
</dbReference>
<dbReference type="CDD" id="cd18552">
    <property type="entry name" value="ABC_6TM_MsbA_like"/>
    <property type="match status" value="1"/>
</dbReference>
<dbReference type="GO" id="GO:0140359">
    <property type="term" value="F:ABC-type transporter activity"/>
    <property type="evidence" value="ECO:0007669"/>
    <property type="project" value="InterPro"/>
</dbReference>
<evidence type="ECO:0000313" key="12">
    <source>
        <dbReference type="Proteomes" id="UP000662873"/>
    </source>
</evidence>
<organism evidence="11 12">
    <name type="scientific">Candidatus Nitrosymbiomonas proteolyticus</name>
    <dbReference type="NCBI Taxonomy" id="2608984"/>
    <lineage>
        <taxon>Bacteria</taxon>
        <taxon>Bacillati</taxon>
        <taxon>Armatimonadota</taxon>
        <taxon>Armatimonadota incertae sedis</taxon>
        <taxon>Candidatus Nitrosymbiomonas</taxon>
    </lineage>
</organism>
<evidence type="ECO:0000256" key="8">
    <source>
        <dbReference type="SAM" id="Phobius"/>
    </source>
</evidence>
<dbReference type="Pfam" id="PF00664">
    <property type="entry name" value="ABC_membrane"/>
    <property type="match status" value="1"/>
</dbReference>
<feature type="transmembrane region" description="Helical" evidence="8">
    <location>
        <begin position="312"/>
        <end position="332"/>
    </location>
</feature>
<feature type="transmembrane region" description="Helical" evidence="8">
    <location>
        <begin position="122"/>
        <end position="139"/>
    </location>
</feature>
<gene>
    <name evidence="11" type="ORF">NPRO_06970</name>
</gene>
<keyword evidence="7 8" id="KW-0472">Membrane</keyword>
<dbReference type="SUPFAM" id="SSF90123">
    <property type="entry name" value="ABC transporter transmembrane region"/>
    <property type="match status" value="1"/>
</dbReference>
<reference evidence="11" key="1">
    <citation type="journal article" name="DNA Res.">
        <title>The physiological potential of anammox bacteria as revealed by their core genome structure.</title>
        <authorList>
            <person name="Okubo T."/>
            <person name="Toyoda A."/>
            <person name="Fukuhara K."/>
            <person name="Uchiyama I."/>
            <person name="Harigaya Y."/>
            <person name="Kuroiwa M."/>
            <person name="Suzuki T."/>
            <person name="Murakami Y."/>
            <person name="Suwa Y."/>
            <person name="Takami H."/>
        </authorList>
    </citation>
    <scope>NUCLEOTIDE SEQUENCE</scope>
    <source>
        <strain evidence="11">317325-2</strain>
    </source>
</reference>
<evidence type="ECO:0000256" key="7">
    <source>
        <dbReference type="ARBA" id="ARBA00023136"/>
    </source>
</evidence>
<dbReference type="Pfam" id="PF00005">
    <property type="entry name" value="ABC_tran"/>
    <property type="match status" value="1"/>
</dbReference>
<dbReference type="InterPro" id="IPR036640">
    <property type="entry name" value="ABC1_TM_sf"/>
</dbReference>
<keyword evidence="4" id="KW-0547">Nucleotide-binding</keyword>
<evidence type="ECO:0000256" key="6">
    <source>
        <dbReference type="ARBA" id="ARBA00022989"/>
    </source>
</evidence>
<dbReference type="PROSITE" id="PS50929">
    <property type="entry name" value="ABC_TM1F"/>
    <property type="match status" value="1"/>
</dbReference>
<name>A0A809RTN0_9BACT</name>
<dbReference type="PANTHER" id="PTHR24221:SF654">
    <property type="entry name" value="ATP-BINDING CASSETTE SUB-FAMILY B MEMBER 6"/>
    <property type="match status" value="1"/>
</dbReference>
<dbReference type="KEGG" id="npy:NPRO_06970"/>
<evidence type="ECO:0000256" key="1">
    <source>
        <dbReference type="ARBA" id="ARBA00004651"/>
    </source>
</evidence>
<keyword evidence="5" id="KW-0067">ATP-binding</keyword>
<dbReference type="SMART" id="SM00382">
    <property type="entry name" value="AAA"/>
    <property type="match status" value="1"/>
</dbReference>
<dbReference type="GO" id="GO:0005524">
    <property type="term" value="F:ATP binding"/>
    <property type="evidence" value="ECO:0007669"/>
    <property type="project" value="UniProtKB-KW"/>
</dbReference>
<evidence type="ECO:0000256" key="5">
    <source>
        <dbReference type="ARBA" id="ARBA00022840"/>
    </source>
</evidence>
<dbReference type="SUPFAM" id="SSF52540">
    <property type="entry name" value="P-loop containing nucleoside triphosphate hydrolases"/>
    <property type="match status" value="1"/>
</dbReference>
<dbReference type="Proteomes" id="UP000662873">
    <property type="component" value="Chromosome"/>
</dbReference>
<keyword evidence="3 8" id="KW-0812">Transmembrane</keyword>
<dbReference type="InterPro" id="IPR017871">
    <property type="entry name" value="ABC_transporter-like_CS"/>
</dbReference>
<feature type="domain" description="ABC transmembrane type-1" evidence="10">
    <location>
        <begin position="25"/>
        <end position="367"/>
    </location>
</feature>
<feature type="transmembrane region" description="Helical" evidence="8">
    <location>
        <begin position="213"/>
        <end position="240"/>
    </location>
</feature>
<feature type="domain" description="ABC transporter" evidence="9">
    <location>
        <begin position="402"/>
        <end position="636"/>
    </location>
</feature>
<dbReference type="PROSITE" id="PS50893">
    <property type="entry name" value="ABC_TRANSPORTER_2"/>
    <property type="match status" value="1"/>
</dbReference>
<comment type="subcellular location">
    <subcellularLocation>
        <location evidence="1">Cell membrane</location>
        <topology evidence="1">Multi-pass membrane protein</topology>
    </subcellularLocation>
</comment>
<dbReference type="PROSITE" id="PS00211">
    <property type="entry name" value="ABC_TRANSPORTER_1"/>
    <property type="match status" value="1"/>
</dbReference>
<dbReference type="InterPro" id="IPR003439">
    <property type="entry name" value="ABC_transporter-like_ATP-bd"/>
</dbReference>
<dbReference type="Gene3D" id="3.40.50.300">
    <property type="entry name" value="P-loop containing nucleotide triphosphate hydrolases"/>
    <property type="match status" value="1"/>
</dbReference>
<evidence type="ECO:0000259" key="10">
    <source>
        <dbReference type="PROSITE" id="PS50929"/>
    </source>
</evidence>
<dbReference type="GO" id="GO:0016887">
    <property type="term" value="F:ATP hydrolysis activity"/>
    <property type="evidence" value="ECO:0007669"/>
    <property type="project" value="InterPro"/>
</dbReference>
<dbReference type="GO" id="GO:0034040">
    <property type="term" value="F:ATPase-coupled lipid transmembrane transporter activity"/>
    <property type="evidence" value="ECO:0007669"/>
    <property type="project" value="TreeGrafter"/>
</dbReference>
<evidence type="ECO:0000256" key="3">
    <source>
        <dbReference type="ARBA" id="ARBA00022692"/>
    </source>
</evidence>
<dbReference type="AlphaFoldDB" id="A0A809RTN0"/>
<dbReference type="FunFam" id="3.40.50.300:FF:000287">
    <property type="entry name" value="Multidrug ABC transporter ATP-binding protein"/>
    <property type="match status" value="1"/>
</dbReference>
<protein>
    <submittedName>
        <fullName evidence="11">ABC-type multidrug transport system, ATPase and permease component</fullName>
    </submittedName>
</protein>